<evidence type="ECO:0000313" key="1">
    <source>
        <dbReference type="EMBL" id="CAB1130149.1"/>
    </source>
</evidence>
<dbReference type="Proteomes" id="UP000503399">
    <property type="component" value="Chromosome"/>
</dbReference>
<reference evidence="1 2" key="1">
    <citation type="submission" date="2020-02" db="EMBL/GenBank/DDBJ databases">
        <authorList>
            <person name="Hogendoorn C."/>
        </authorList>
    </citation>
    <scope>NUCLEOTIDE SEQUENCE [LARGE SCALE GENOMIC DNA]</scope>
    <source>
        <strain evidence="1">R501</strain>
    </source>
</reference>
<evidence type="ECO:0000313" key="2">
    <source>
        <dbReference type="Proteomes" id="UP000503399"/>
    </source>
</evidence>
<dbReference type="Pfam" id="PF22742">
    <property type="entry name" value="PspAB"/>
    <property type="match status" value="1"/>
</dbReference>
<name>A0A6F8ZJI6_9FIRM</name>
<keyword evidence="2" id="KW-1185">Reference proteome</keyword>
<dbReference type="EMBL" id="LR778114">
    <property type="protein sequence ID" value="CAB1130149.1"/>
    <property type="molecule type" value="Genomic_DNA"/>
</dbReference>
<accession>A0A6F8ZJI6</accession>
<protein>
    <submittedName>
        <fullName evidence="1">Uncharacterized protein</fullName>
    </submittedName>
</protein>
<dbReference type="KEGG" id="hfv:R50_2660"/>
<proteinExistence type="predicted"/>
<organism evidence="1 2">
    <name type="scientific">Candidatus Hydrogenisulfobacillus filiaventi</name>
    <dbReference type="NCBI Taxonomy" id="2707344"/>
    <lineage>
        <taxon>Bacteria</taxon>
        <taxon>Bacillati</taxon>
        <taxon>Bacillota</taxon>
        <taxon>Clostridia</taxon>
        <taxon>Eubacteriales</taxon>
        <taxon>Clostridiales Family XVII. Incertae Sedis</taxon>
        <taxon>Candidatus Hydrogenisulfobacillus</taxon>
    </lineage>
</organism>
<sequence>MGFFDALFGRTRVSQGKTDQLFQLSTAAADIETRLDSRFAGAAAVIVRTVDNSAFEQVGRDLEQILHLGGKDLRIVPRITDDQYGFRWFVLQAPLEDVITGLHMTADLLKEAGFGDGLIAAAFPFDSGAGRWYLIYSYRRATFYPFAPLPGHRRDEAREFRLGATLKLSLNVEKDPERWYALWDPPL</sequence>
<gene>
    <name evidence="1" type="ORF">R50_2660</name>
</gene>
<dbReference type="InterPro" id="IPR054383">
    <property type="entry name" value="PspAB-like"/>
</dbReference>
<dbReference type="AlphaFoldDB" id="A0A6F8ZJI6"/>